<evidence type="ECO:0000313" key="5">
    <source>
        <dbReference type="EMBL" id="CAF4094931.1"/>
    </source>
</evidence>
<evidence type="ECO:0000313" key="7">
    <source>
        <dbReference type="Proteomes" id="UP000663855"/>
    </source>
</evidence>
<evidence type="ECO:0000313" key="6">
    <source>
        <dbReference type="EMBL" id="CAF4141998.1"/>
    </source>
</evidence>
<dbReference type="Proteomes" id="UP000663855">
    <property type="component" value="Unassembled WGS sequence"/>
</dbReference>
<dbReference type="EMBL" id="CAJOBI010007786">
    <property type="protein sequence ID" value="CAF4094931.1"/>
    <property type="molecule type" value="Genomic_DNA"/>
</dbReference>
<sequence>MAAAAANTSTRGHLLHVGFMVPLNELMFENEALERELGRLNLRSNTYSAVLFYKTSDQGSLHGWFEQRKRSSRAGYLRAYYSNKKNETIIEMDVDGKQFYLIAASITSKAPIEMKKDISRGLFGERKPFVERIQVPCFPYKCDANAGFIECEAFATFKEEYRNKREALQSQQEEPSVVL</sequence>
<organism evidence="1 7">
    <name type="scientific">Rotaria magnacalcarata</name>
    <dbReference type="NCBI Taxonomy" id="392030"/>
    <lineage>
        <taxon>Eukaryota</taxon>
        <taxon>Metazoa</taxon>
        <taxon>Spiralia</taxon>
        <taxon>Gnathifera</taxon>
        <taxon>Rotifera</taxon>
        <taxon>Eurotatoria</taxon>
        <taxon>Bdelloidea</taxon>
        <taxon>Philodinida</taxon>
        <taxon>Philodinidae</taxon>
        <taxon>Rotaria</taxon>
    </lineage>
</organism>
<dbReference type="Proteomes" id="UP000676336">
    <property type="component" value="Unassembled WGS sequence"/>
</dbReference>
<dbReference type="EMBL" id="CAJNOV010009374">
    <property type="protein sequence ID" value="CAF1361435.1"/>
    <property type="molecule type" value="Genomic_DNA"/>
</dbReference>
<evidence type="ECO:0000313" key="4">
    <source>
        <dbReference type="EMBL" id="CAF3879582.1"/>
    </source>
</evidence>
<gene>
    <name evidence="4" type="ORF">BYL167_LOCUS7372</name>
    <name evidence="1" type="ORF">CJN711_LOCUS19956</name>
    <name evidence="6" type="ORF">GIL414_LOCUS19061</name>
    <name evidence="2" type="ORF">KQP761_LOCUS8192</name>
    <name evidence="3" type="ORF">MBJ925_LOCUS27059</name>
    <name evidence="5" type="ORF">SMN809_LOCUS17043</name>
</gene>
<dbReference type="Proteomes" id="UP000681967">
    <property type="component" value="Unassembled WGS sequence"/>
</dbReference>
<evidence type="ECO:0000313" key="2">
    <source>
        <dbReference type="EMBL" id="CAF1370375.1"/>
    </source>
</evidence>
<comment type="caution">
    <text evidence="1">The sequence shown here is derived from an EMBL/GenBank/DDBJ whole genome shotgun (WGS) entry which is preliminary data.</text>
</comment>
<dbReference type="Proteomes" id="UP000663824">
    <property type="component" value="Unassembled WGS sequence"/>
</dbReference>
<dbReference type="Proteomes" id="UP000681720">
    <property type="component" value="Unassembled WGS sequence"/>
</dbReference>
<dbReference type="EMBL" id="CAJOBH010001906">
    <property type="protein sequence ID" value="CAF3879582.1"/>
    <property type="molecule type" value="Genomic_DNA"/>
</dbReference>
<dbReference type="Proteomes" id="UP000663834">
    <property type="component" value="Unassembled WGS sequence"/>
</dbReference>
<reference evidence="1" key="1">
    <citation type="submission" date="2021-02" db="EMBL/GenBank/DDBJ databases">
        <authorList>
            <person name="Nowell W R."/>
        </authorList>
    </citation>
    <scope>NUCLEOTIDE SEQUENCE</scope>
</reference>
<name>A0A815I0H9_9BILA</name>
<dbReference type="EMBL" id="CAJOBJ010009586">
    <property type="protein sequence ID" value="CAF4141998.1"/>
    <property type="molecule type" value="Genomic_DNA"/>
</dbReference>
<evidence type="ECO:0000313" key="3">
    <source>
        <dbReference type="EMBL" id="CAF2127829.1"/>
    </source>
</evidence>
<dbReference type="OrthoDB" id="10028791at2759"/>
<dbReference type="EMBL" id="CAJNRE010014462">
    <property type="protein sequence ID" value="CAF2127829.1"/>
    <property type="molecule type" value="Genomic_DNA"/>
</dbReference>
<accession>A0A815I0H9</accession>
<evidence type="ECO:0000313" key="1">
    <source>
        <dbReference type="EMBL" id="CAF1361435.1"/>
    </source>
</evidence>
<proteinExistence type="predicted"/>
<dbReference type="EMBL" id="CAJNOW010003054">
    <property type="protein sequence ID" value="CAF1370375.1"/>
    <property type="molecule type" value="Genomic_DNA"/>
</dbReference>
<dbReference type="AlphaFoldDB" id="A0A815I0H9"/>
<protein>
    <submittedName>
        <fullName evidence="1">Uncharacterized protein</fullName>
    </submittedName>
</protein>